<comment type="caution">
    <text evidence="5">The sequence shown here is derived from an EMBL/GenBank/DDBJ whole genome shotgun (WGS) entry which is preliminary data.</text>
</comment>
<dbReference type="SUPFAM" id="SSF56176">
    <property type="entry name" value="FAD-binding/transporter-associated domain-like"/>
    <property type="match status" value="1"/>
</dbReference>
<evidence type="ECO:0000256" key="2">
    <source>
        <dbReference type="ARBA" id="ARBA00022827"/>
    </source>
</evidence>
<dbReference type="RefSeq" id="WP_345573990.1">
    <property type="nucleotide sequence ID" value="NZ_BAABDQ010000039.1"/>
</dbReference>
<keyword evidence="3" id="KW-0560">Oxidoreductase</keyword>
<protein>
    <submittedName>
        <fullName evidence="5">FAD binding domain-containing protein</fullName>
    </submittedName>
</protein>
<keyword evidence="6" id="KW-1185">Reference proteome</keyword>
<proteinExistence type="predicted"/>
<dbReference type="InterPro" id="IPR036318">
    <property type="entry name" value="FAD-bd_PCMH-like_sf"/>
</dbReference>
<dbReference type="SUPFAM" id="SSF55447">
    <property type="entry name" value="CO dehydrogenase flavoprotein C-terminal domain-like"/>
    <property type="match status" value="1"/>
</dbReference>
<dbReference type="InterPro" id="IPR016166">
    <property type="entry name" value="FAD-bd_PCMH"/>
</dbReference>
<dbReference type="Gene3D" id="3.30.465.10">
    <property type="match status" value="1"/>
</dbReference>
<accession>A0ABP6ZD07</accession>
<organism evidence="5 6">
    <name type="scientific">Nonomuraea rosea</name>
    <dbReference type="NCBI Taxonomy" id="638574"/>
    <lineage>
        <taxon>Bacteria</taxon>
        <taxon>Bacillati</taxon>
        <taxon>Actinomycetota</taxon>
        <taxon>Actinomycetes</taxon>
        <taxon>Streptosporangiales</taxon>
        <taxon>Streptosporangiaceae</taxon>
        <taxon>Nonomuraea</taxon>
    </lineage>
</organism>
<dbReference type="InterPro" id="IPR051312">
    <property type="entry name" value="Diverse_Substr_Oxidored"/>
</dbReference>
<dbReference type="InterPro" id="IPR016169">
    <property type="entry name" value="FAD-bd_PCMH_sub2"/>
</dbReference>
<dbReference type="InterPro" id="IPR016167">
    <property type="entry name" value="FAD-bd_PCMH_sub1"/>
</dbReference>
<evidence type="ECO:0000256" key="1">
    <source>
        <dbReference type="ARBA" id="ARBA00022630"/>
    </source>
</evidence>
<feature type="domain" description="FAD-binding PCMH-type" evidence="4">
    <location>
        <begin position="1"/>
        <end position="177"/>
    </location>
</feature>
<dbReference type="InterPro" id="IPR002346">
    <property type="entry name" value="Mopterin_DH_FAD-bd"/>
</dbReference>
<evidence type="ECO:0000256" key="3">
    <source>
        <dbReference type="ARBA" id="ARBA00023002"/>
    </source>
</evidence>
<dbReference type="Proteomes" id="UP001500630">
    <property type="component" value="Unassembled WGS sequence"/>
</dbReference>
<keyword evidence="1" id="KW-0285">Flavoprotein</keyword>
<dbReference type="Gene3D" id="3.30.390.50">
    <property type="entry name" value="CO dehydrogenase flavoprotein, C-terminal domain"/>
    <property type="match status" value="1"/>
</dbReference>
<dbReference type="Gene3D" id="3.30.43.10">
    <property type="entry name" value="Uridine Diphospho-n-acetylenolpyruvylglucosamine Reductase, domain 2"/>
    <property type="match status" value="1"/>
</dbReference>
<sequence>MKPAAVDYVRAESVAQVLDLLADAEDARVIAGGQSLITMMNLRLARPRLLVDITGLAELARTFDDGDSMILGALVRQRSLETDPLLTHRLPLAADAVRHTGHVAIRNRGTLGGTLAHADPSGELPLVALVCDATLYLESRDRGRREVRAGDFFLSYYTADLAADELLTWVRIPVQPPGHGWGFTEHAQRHGEYGIAGAGALVTTDEQGRVTSVRAGLLHAADRPLLVSAEADVVGESPSPEAWSRIARSWVRAAEPVEDTDYVRAVAADALSTSLILAHDRAREERQ</sequence>
<dbReference type="PANTHER" id="PTHR42659:SF2">
    <property type="entry name" value="XANTHINE DEHYDROGENASE SUBUNIT C-RELATED"/>
    <property type="match status" value="1"/>
</dbReference>
<dbReference type="PROSITE" id="PS51387">
    <property type="entry name" value="FAD_PCMH"/>
    <property type="match status" value="1"/>
</dbReference>
<evidence type="ECO:0000259" key="4">
    <source>
        <dbReference type="PROSITE" id="PS51387"/>
    </source>
</evidence>
<evidence type="ECO:0000313" key="6">
    <source>
        <dbReference type="Proteomes" id="UP001500630"/>
    </source>
</evidence>
<name>A0ABP6ZD07_9ACTN</name>
<reference evidence="6" key="1">
    <citation type="journal article" date="2019" name="Int. J. Syst. Evol. Microbiol.">
        <title>The Global Catalogue of Microorganisms (GCM) 10K type strain sequencing project: providing services to taxonomists for standard genome sequencing and annotation.</title>
        <authorList>
            <consortium name="The Broad Institute Genomics Platform"/>
            <consortium name="The Broad Institute Genome Sequencing Center for Infectious Disease"/>
            <person name="Wu L."/>
            <person name="Ma J."/>
        </authorList>
    </citation>
    <scope>NUCLEOTIDE SEQUENCE [LARGE SCALE GENOMIC DNA]</scope>
    <source>
        <strain evidence="6">JCM 17326</strain>
    </source>
</reference>
<dbReference type="EMBL" id="BAABDQ010000039">
    <property type="protein sequence ID" value="GAA3603907.1"/>
    <property type="molecule type" value="Genomic_DNA"/>
</dbReference>
<dbReference type="InterPro" id="IPR036683">
    <property type="entry name" value="CO_DH_flav_C_dom_sf"/>
</dbReference>
<keyword evidence="2" id="KW-0274">FAD</keyword>
<dbReference type="Pfam" id="PF00941">
    <property type="entry name" value="FAD_binding_5"/>
    <property type="match status" value="1"/>
</dbReference>
<dbReference type="PANTHER" id="PTHR42659">
    <property type="entry name" value="XANTHINE DEHYDROGENASE SUBUNIT C-RELATED"/>
    <property type="match status" value="1"/>
</dbReference>
<evidence type="ECO:0000313" key="5">
    <source>
        <dbReference type="EMBL" id="GAA3603907.1"/>
    </source>
</evidence>
<gene>
    <name evidence="5" type="ORF">GCM10022419_105590</name>
</gene>